<sequence>MKIWFTKISSILLALLVLFSTLSFTVEKHYCGDYLVSVSYFGNGEDCSGEVGEEDCDDPEVIKKKNCCKDEIEQVQGQDDLKNTAEKFDIQKQQFVVAFLSSYYNLFVESCKQTNTNEFYSPPNLDLDLQVLHEVYII</sequence>
<protein>
    <submittedName>
        <fullName evidence="1">Uncharacterized protein</fullName>
    </submittedName>
</protein>
<dbReference type="NCBIfam" id="NF047658">
    <property type="entry name" value="HYC_CC_PP"/>
    <property type="match status" value="1"/>
</dbReference>
<dbReference type="Proteomes" id="UP000215214">
    <property type="component" value="Chromosome TJEJU"/>
</dbReference>
<gene>
    <name evidence="1" type="ORF">TJEJU_3577</name>
</gene>
<name>A0A238UDI5_9FLAO</name>
<dbReference type="KEGG" id="tje:TJEJU_3577"/>
<dbReference type="OrthoDB" id="1493875at2"/>
<accession>A0A238UDI5</accession>
<organism evidence="1 2">
    <name type="scientific">Tenacibaculum jejuense</name>
    <dbReference type="NCBI Taxonomy" id="584609"/>
    <lineage>
        <taxon>Bacteria</taxon>
        <taxon>Pseudomonadati</taxon>
        <taxon>Bacteroidota</taxon>
        <taxon>Flavobacteriia</taxon>
        <taxon>Flavobacteriales</taxon>
        <taxon>Flavobacteriaceae</taxon>
        <taxon>Tenacibaculum</taxon>
    </lineage>
</organism>
<evidence type="ECO:0000313" key="1">
    <source>
        <dbReference type="EMBL" id="SNR17221.1"/>
    </source>
</evidence>
<proteinExistence type="predicted"/>
<dbReference type="InterPro" id="IPR058060">
    <property type="entry name" value="HYC_CC_PP"/>
</dbReference>
<evidence type="ECO:0000313" key="2">
    <source>
        <dbReference type="Proteomes" id="UP000215214"/>
    </source>
</evidence>
<reference evidence="1 2" key="1">
    <citation type="submission" date="2017-07" db="EMBL/GenBank/DDBJ databases">
        <authorList>
            <person name="Sun Z.S."/>
            <person name="Albrecht U."/>
            <person name="Echele G."/>
            <person name="Lee C.C."/>
        </authorList>
    </citation>
    <scope>NUCLEOTIDE SEQUENCE [LARGE SCALE GENOMIC DNA]</scope>
    <source>
        <strain evidence="2">type strain: KCTC 22618</strain>
    </source>
</reference>
<dbReference type="Pfam" id="PF26622">
    <property type="entry name" value="DUF8199"/>
    <property type="match status" value="1"/>
</dbReference>
<dbReference type="RefSeq" id="WP_095074270.1">
    <property type="nucleotide sequence ID" value="NZ_LT899436.1"/>
</dbReference>
<dbReference type="InterPro" id="IPR058512">
    <property type="entry name" value="DUF8199"/>
</dbReference>
<dbReference type="AlphaFoldDB" id="A0A238UDI5"/>
<keyword evidence="2" id="KW-1185">Reference proteome</keyword>
<dbReference type="EMBL" id="LT899436">
    <property type="protein sequence ID" value="SNR17221.1"/>
    <property type="molecule type" value="Genomic_DNA"/>
</dbReference>